<protein>
    <recommendedName>
        <fullName evidence="6">WD_REPEATS_REGION domain-containing protein</fullName>
    </recommendedName>
</protein>
<dbReference type="InterPro" id="IPR050687">
    <property type="entry name" value="Dynein_IC"/>
</dbReference>
<comment type="caution">
    <text evidence="4">The sequence shown here is derived from an EMBL/GenBank/DDBJ whole genome shotgun (WGS) entry which is preliminary data.</text>
</comment>
<dbReference type="GO" id="GO:0036156">
    <property type="term" value="C:inner dynein arm"/>
    <property type="evidence" value="ECO:0007669"/>
    <property type="project" value="TreeGrafter"/>
</dbReference>
<reference evidence="4 5" key="1">
    <citation type="submission" date="2020-02" db="EMBL/GenBank/DDBJ databases">
        <title>Draft genome sequence of Haematococcus lacustris strain NIES-144.</title>
        <authorList>
            <person name="Morimoto D."/>
            <person name="Nakagawa S."/>
            <person name="Yoshida T."/>
            <person name="Sawayama S."/>
        </authorList>
    </citation>
    <scope>NUCLEOTIDE SEQUENCE [LARGE SCALE GENOMIC DNA]</scope>
    <source>
        <strain evidence="4 5">NIES-144</strain>
    </source>
</reference>
<dbReference type="GO" id="GO:0045504">
    <property type="term" value="F:dynein heavy chain binding"/>
    <property type="evidence" value="ECO:0007669"/>
    <property type="project" value="TreeGrafter"/>
</dbReference>
<dbReference type="EMBL" id="BLLF01001842">
    <property type="protein sequence ID" value="GFH21504.1"/>
    <property type="molecule type" value="Genomic_DNA"/>
</dbReference>
<evidence type="ECO:0000256" key="2">
    <source>
        <dbReference type="ARBA" id="ARBA00022574"/>
    </source>
</evidence>
<gene>
    <name evidence="4" type="ORF">HaLaN_18821</name>
</gene>
<keyword evidence="2" id="KW-0853">WD repeat</keyword>
<dbReference type="PANTHER" id="PTHR12442:SF5">
    <property type="entry name" value="DYNEIN AXONEMAL INTERMEDIATE CHAIN 3"/>
    <property type="match status" value="1"/>
</dbReference>
<sequence>MDFGGARLCFNYSSPERGSLFFLASSDGEVAYADYVKPEHDDAGDHTKYMLQAHVAPIVALERSPFFDDIILTVGDWSFQIWREGHQTPLFTSGCANDYYTC</sequence>
<organism evidence="4 5">
    <name type="scientific">Haematococcus lacustris</name>
    <name type="common">Green alga</name>
    <name type="synonym">Haematococcus pluvialis</name>
    <dbReference type="NCBI Taxonomy" id="44745"/>
    <lineage>
        <taxon>Eukaryota</taxon>
        <taxon>Viridiplantae</taxon>
        <taxon>Chlorophyta</taxon>
        <taxon>core chlorophytes</taxon>
        <taxon>Chlorophyceae</taxon>
        <taxon>CS clade</taxon>
        <taxon>Chlamydomonadales</taxon>
        <taxon>Haematococcaceae</taxon>
        <taxon>Haematococcus</taxon>
    </lineage>
</organism>
<keyword evidence="3" id="KW-0677">Repeat</keyword>
<evidence type="ECO:0000313" key="5">
    <source>
        <dbReference type="Proteomes" id="UP000485058"/>
    </source>
</evidence>
<evidence type="ECO:0008006" key="6">
    <source>
        <dbReference type="Google" id="ProtNLM"/>
    </source>
</evidence>
<evidence type="ECO:0000256" key="1">
    <source>
        <dbReference type="ARBA" id="ARBA00022490"/>
    </source>
</evidence>
<proteinExistence type="predicted"/>
<keyword evidence="5" id="KW-1185">Reference proteome</keyword>
<dbReference type="GO" id="GO:0060294">
    <property type="term" value="P:cilium movement involved in cell motility"/>
    <property type="evidence" value="ECO:0007669"/>
    <property type="project" value="TreeGrafter"/>
</dbReference>
<feature type="non-terminal residue" evidence="4">
    <location>
        <position position="102"/>
    </location>
</feature>
<dbReference type="GO" id="GO:0036159">
    <property type="term" value="P:inner dynein arm assembly"/>
    <property type="evidence" value="ECO:0007669"/>
    <property type="project" value="TreeGrafter"/>
</dbReference>
<evidence type="ECO:0000256" key="3">
    <source>
        <dbReference type="ARBA" id="ARBA00022737"/>
    </source>
</evidence>
<dbReference type="AlphaFoldDB" id="A0A699ZRW3"/>
<dbReference type="Proteomes" id="UP000485058">
    <property type="component" value="Unassembled WGS sequence"/>
</dbReference>
<dbReference type="PANTHER" id="PTHR12442">
    <property type="entry name" value="DYNEIN INTERMEDIATE CHAIN"/>
    <property type="match status" value="1"/>
</dbReference>
<name>A0A699ZRW3_HAELA</name>
<keyword evidence="1" id="KW-0963">Cytoplasm</keyword>
<evidence type="ECO:0000313" key="4">
    <source>
        <dbReference type="EMBL" id="GFH21504.1"/>
    </source>
</evidence>
<accession>A0A699ZRW3</accession>
<dbReference type="GO" id="GO:0045503">
    <property type="term" value="F:dynein light chain binding"/>
    <property type="evidence" value="ECO:0007669"/>
    <property type="project" value="TreeGrafter"/>
</dbReference>